<feature type="domain" description="Phosphoribosyltransferase" evidence="10">
    <location>
        <begin position="13"/>
        <end position="234"/>
    </location>
</feature>
<dbReference type="GeneID" id="36284513"/>
<dbReference type="OrthoDB" id="10257085at2759"/>
<evidence type="ECO:0000256" key="8">
    <source>
        <dbReference type="ARBA" id="ARBA00022741"/>
    </source>
</evidence>
<dbReference type="NCBIfam" id="NF001097">
    <property type="entry name" value="PRK00129.1"/>
    <property type="match status" value="1"/>
</dbReference>
<dbReference type="VEuPathDB" id="FungiDB:GMDG_08263"/>
<dbReference type="EC" id="2.4.2.9" evidence="4"/>
<keyword evidence="6" id="KW-0328">Glycosyltransferase</keyword>
<evidence type="ECO:0000256" key="9">
    <source>
        <dbReference type="ARBA" id="ARBA00023134"/>
    </source>
</evidence>
<dbReference type="Proteomes" id="UP000077154">
    <property type="component" value="Unassembled WGS sequence"/>
</dbReference>
<name>A0A177AL78_9PEZI</name>
<keyword evidence="7" id="KW-0808">Transferase</keyword>
<evidence type="ECO:0000256" key="5">
    <source>
        <dbReference type="ARBA" id="ARBA00022533"/>
    </source>
</evidence>
<evidence type="ECO:0000256" key="1">
    <source>
        <dbReference type="ARBA" id="ARBA00001946"/>
    </source>
</evidence>
<dbReference type="InterPro" id="IPR050054">
    <property type="entry name" value="UPRTase/APRTase"/>
</dbReference>
<dbReference type="Pfam" id="PF14681">
    <property type="entry name" value="UPRTase"/>
    <property type="match status" value="1"/>
</dbReference>
<dbReference type="Gene3D" id="3.40.50.2020">
    <property type="match status" value="1"/>
</dbReference>
<comment type="cofactor">
    <cofactor evidence="1">
        <name>Mg(2+)</name>
        <dbReference type="ChEBI" id="CHEBI:18420"/>
    </cofactor>
</comment>
<evidence type="ECO:0000256" key="4">
    <source>
        <dbReference type="ARBA" id="ARBA00011894"/>
    </source>
</evidence>
<dbReference type="FunFam" id="3.40.50.2020:FF:000049">
    <property type="entry name" value="Putative uracil phosphoribosyltransferase urg2"/>
    <property type="match status" value="1"/>
</dbReference>
<keyword evidence="8" id="KW-0547">Nucleotide-binding</keyword>
<protein>
    <recommendedName>
        <fullName evidence="4">uracil phosphoribosyltransferase</fullName>
        <ecNumber evidence="4">2.4.2.9</ecNumber>
    </recommendedName>
</protein>
<dbReference type="InterPro" id="IPR029057">
    <property type="entry name" value="PRTase-like"/>
</dbReference>
<dbReference type="GO" id="GO:0004845">
    <property type="term" value="F:uracil phosphoribosyltransferase activity"/>
    <property type="evidence" value="ECO:0007669"/>
    <property type="project" value="UniProtKB-EC"/>
</dbReference>
<comment type="pathway">
    <text evidence="2">Pyrimidine metabolism; UMP biosynthesis via salvage pathway; UMP from uracil: step 1/1.</text>
</comment>
<evidence type="ECO:0000259" key="10">
    <source>
        <dbReference type="Pfam" id="PF14681"/>
    </source>
</evidence>
<dbReference type="GO" id="GO:0005525">
    <property type="term" value="F:GTP binding"/>
    <property type="evidence" value="ECO:0007669"/>
    <property type="project" value="UniProtKB-KW"/>
</dbReference>
<keyword evidence="9" id="KW-0342">GTP-binding</keyword>
<dbReference type="RefSeq" id="XP_024327297.1">
    <property type="nucleotide sequence ID" value="XM_024465102.1"/>
</dbReference>
<dbReference type="PANTHER" id="PTHR32315:SF4">
    <property type="entry name" value="URACIL PHOSPHORIBOSYLTRANSFERASE, CHLOROPLASTIC"/>
    <property type="match status" value="1"/>
</dbReference>
<evidence type="ECO:0000256" key="6">
    <source>
        <dbReference type="ARBA" id="ARBA00022676"/>
    </source>
</evidence>
<evidence type="ECO:0000313" key="11">
    <source>
        <dbReference type="EMBL" id="OAF62023.1"/>
    </source>
</evidence>
<evidence type="ECO:0000256" key="7">
    <source>
        <dbReference type="ARBA" id="ARBA00022679"/>
    </source>
</evidence>
<keyword evidence="5" id="KW-0021">Allosteric enzyme</keyword>
<dbReference type="CDD" id="cd06223">
    <property type="entry name" value="PRTases_typeI"/>
    <property type="match status" value="1"/>
</dbReference>
<comment type="similarity">
    <text evidence="3">Belongs to the UPRTase family.</text>
</comment>
<sequence>MSATSLPTNVHISRHPCVQAKLSQLRSTKAGARETRALLHEISTIIAVEATAAGLTVRDGPIEKTTLGYEYTTSTVAPESISLVPILRSGLGMLDAIQTVLPEPVPVHHLGLFREPTTLSPVEYYNNLPYHIPAAGSPSAAPARNSSSSKLAILLDPVIATGGTCAAAIQTLREWGVEKLIVLAVLGALPGVVRAAAEWPEGTEIWLAGLDNDVNEKGMICPGFGDVGDRLFLTIGK</sequence>
<evidence type="ECO:0000256" key="2">
    <source>
        <dbReference type="ARBA" id="ARBA00005180"/>
    </source>
</evidence>
<reference evidence="11" key="1">
    <citation type="submission" date="2016-03" db="EMBL/GenBank/DDBJ databases">
        <title>Updated assembly of Pseudogymnoascus destructans, the fungus causing white-nose syndrome of bats.</title>
        <authorList>
            <person name="Palmer J.M."/>
            <person name="Drees K.P."/>
            <person name="Foster J.T."/>
            <person name="Lindner D.L."/>
        </authorList>
    </citation>
    <scope>NUCLEOTIDE SEQUENCE [LARGE SCALE GENOMIC DNA]</scope>
    <source>
        <strain evidence="11">20631-21</strain>
    </source>
</reference>
<dbReference type="AlphaFoldDB" id="A0A177AL78"/>
<accession>A0A177AL78</accession>
<dbReference type="SUPFAM" id="SSF53271">
    <property type="entry name" value="PRTase-like"/>
    <property type="match status" value="1"/>
</dbReference>
<gene>
    <name evidence="11" type="ORF">VC83_01423</name>
</gene>
<dbReference type="EMBL" id="KV441388">
    <property type="protein sequence ID" value="OAF62023.1"/>
    <property type="molecule type" value="Genomic_DNA"/>
</dbReference>
<dbReference type="InterPro" id="IPR000836">
    <property type="entry name" value="PRTase_dom"/>
</dbReference>
<dbReference type="eggNOG" id="KOG4203">
    <property type="taxonomic scope" value="Eukaryota"/>
</dbReference>
<organism evidence="11">
    <name type="scientific">Pseudogymnoascus destructans</name>
    <dbReference type="NCBI Taxonomy" id="655981"/>
    <lineage>
        <taxon>Eukaryota</taxon>
        <taxon>Fungi</taxon>
        <taxon>Dikarya</taxon>
        <taxon>Ascomycota</taxon>
        <taxon>Pezizomycotina</taxon>
        <taxon>Leotiomycetes</taxon>
        <taxon>Thelebolales</taxon>
        <taxon>Thelebolaceae</taxon>
        <taxon>Pseudogymnoascus</taxon>
    </lineage>
</organism>
<evidence type="ECO:0000256" key="3">
    <source>
        <dbReference type="ARBA" id="ARBA00009516"/>
    </source>
</evidence>
<dbReference type="PANTHER" id="PTHR32315">
    <property type="entry name" value="ADENINE PHOSPHORIBOSYLTRANSFERASE"/>
    <property type="match status" value="1"/>
</dbReference>
<proteinExistence type="inferred from homology"/>